<evidence type="ECO:0000256" key="1">
    <source>
        <dbReference type="ARBA" id="ARBA00008791"/>
    </source>
</evidence>
<proteinExistence type="inferred from homology"/>
<protein>
    <submittedName>
        <fullName evidence="3">Universal stress protein</fullName>
    </submittedName>
</protein>
<dbReference type="SUPFAM" id="SSF52402">
    <property type="entry name" value="Adenine nucleotide alpha hydrolases-like"/>
    <property type="match status" value="2"/>
</dbReference>
<comment type="similarity">
    <text evidence="1">Belongs to the universal stress protein A family.</text>
</comment>
<dbReference type="EMBL" id="RZHH01000003">
    <property type="protein sequence ID" value="RYJ08188.1"/>
    <property type="molecule type" value="Genomic_DNA"/>
</dbReference>
<dbReference type="PRINTS" id="PR01438">
    <property type="entry name" value="UNVRSLSTRESS"/>
</dbReference>
<evidence type="ECO:0000259" key="2">
    <source>
        <dbReference type="Pfam" id="PF00582"/>
    </source>
</evidence>
<evidence type="ECO:0000313" key="4">
    <source>
        <dbReference type="Proteomes" id="UP000294028"/>
    </source>
</evidence>
<organism evidence="3 4">
    <name type="scientific">Halogeometricum borinquense</name>
    <dbReference type="NCBI Taxonomy" id="60847"/>
    <lineage>
        <taxon>Archaea</taxon>
        <taxon>Methanobacteriati</taxon>
        <taxon>Methanobacteriota</taxon>
        <taxon>Stenosarchaea group</taxon>
        <taxon>Halobacteria</taxon>
        <taxon>Halobacteriales</taxon>
        <taxon>Haloferacaceae</taxon>
        <taxon>Halogeometricum</taxon>
    </lineage>
</organism>
<dbReference type="Gene3D" id="3.40.50.620">
    <property type="entry name" value="HUPs"/>
    <property type="match status" value="2"/>
</dbReference>
<gene>
    <name evidence="3" type="ORF">ELS19_16610</name>
</gene>
<dbReference type="GeneID" id="9988801"/>
<dbReference type="PANTHER" id="PTHR46268">
    <property type="entry name" value="STRESS RESPONSE PROTEIN NHAX"/>
    <property type="match status" value="1"/>
</dbReference>
<dbReference type="Pfam" id="PF00582">
    <property type="entry name" value="Usp"/>
    <property type="match status" value="2"/>
</dbReference>
<dbReference type="RefSeq" id="WP_006054617.1">
    <property type="nucleotide sequence ID" value="NZ_RZHH01000003.1"/>
</dbReference>
<evidence type="ECO:0000313" key="3">
    <source>
        <dbReference type="EMBL" id="RYJ08188.1"/>
    </source>
</evidence>
<feature type="domain" description="UspA" evidence="2">
    <location>
        <begin position="1"/>
        <end position="141"/>
    </location>
</feature>
<dbReference type="InterPro" id="IPR014729">
    <property type="entry name" value="Rossmann-like_a/b/a_fold"/>
</dbReference>
<dbReference type="InterPro" id="IPR006016">
    <property type="entry name" value="UspA"/>
</dbReference>
<name>A0A482SXJ4_9EURY</name>
<dbReference type="OMA" id="ARVAFDM"/>
<dbReference type="Proteomes" id="UP000294028">
    <property type="component" value="Unassembled WGS sequence"/>
</dbReference>
<dbReference type="AlphaFoldDB" id="A0A482SXJ4"/>
<dbReference type="CDD" id="cd00293">
    <property type="entry name" value="USP-like"/>
    <property type="match status" value="2"/>
</dbReference>
<comment type="caution">
    <text evidence="3">The sequence shown here is derived from an EMBL/GenBank/DDBJ whole genome shotgun (WGS) entry which is preliminary data.</text>
</comment>
<dbReference type="InterPro" id="IPR006015">
    <property type="entry name" value="Universal_stress_UspA"/>
</dbReference>
<reference evidence="3 4" key="1">
    <citation type="submission" date="2018-12" db="EMBL/GenBank/DDBJ databases">
        <title>Genome analysis provides insights into bioremediation potentialities of Halogeometricum borinquense strain N11.</title>
        <authorList>
            <person name="Najjari A."/>
            <person name="Youssef N."/>
            <person name="Fhoula I."/>
            <person name="Ben Dhia O."/>
            <person name="Mahjoubi M."/>
            <person name="Ouzari H.I."/>
            <person name="Cherif A."/>
        </authorList>
    </citation>
    <scope>NUCLEOTIDE SEQUENCE [LARGE SCALE GENOMIC DNA]</scope>
    <source>
        <strain evidence="3 4">N11</strain>
    </source>
</reference>
<dbReference type="PANTHER" id="PTHR46268:SF6">
    <property type="entry name" value="UNIVERSAL STRESS PROTEIN UP12"/>
    <property type="match status" value="1"/>
</dbReference>
<accession>A0A482SXJ4</accession>
<sequence length="296" mass="31986">MYDEILLTTDGTECSVQAAKHGLAFAEAFDAAVRIITVINVQAAGGLFDAGGVTADYVESLESRGQKMIDEIADLAAPTTTVRTEVLKGIPSDSILEYAEKESFDLVVLGTHGRTGVQRVLTGSVAEHVIRHADVPILTVRERDERVEPSFERILVPTDGSEYAQQAVEHGLSVAEAFDATVHALYVVDTGIIAPRLEDHIPETVRAALETEGKTAIEAVESQARRTSVETVTSLTEGVPEREILAYADEHDIDLITMGSHGRTGLDRFLLGSTTERVLREAPSPVLSVRKPVTDE</sequence>
<feature type="domain" description="UspA" evidence="2">
    <location>
        <begin position="151"/>
        <end position="290"/>
    </location>
</feature>